<evidence type="ECO:0000313" key="4">
    <source>
        <dbReference type="Proteomes" id="UP000318405"/>
    </source>
</evidence>
<dbReference type="Gene3D" id="3.40.50.720">
    <property type="entry name" value="NAD(P)-binding Rossmann-like Domain"/>
    <property type="match status" value="1"/>
</dbReference>
<dbReference type="Pfam" id="PF13561">
    <property type="entry name" value="adh_short_C2"/>
    <property type="match status" value="1"/>
</dbReference>
<proteinExistence type="inferred from homology"/>
<comment type="caution">
    <text evidence="3">The sequence shown here is derived from an EMBL/GenBank/DDBJ whole genome shotgun (WGS) entry which is preliminary data.</text>
</comment>
<evidence type="ECO:0000256" key="2">
    <source>
        <dbReference type="ARBA" id="ARBA00023002"/>
    </source>
</evidence>
<sequence>MKTIDAQRVAVVTGARRGIGSAIAQALAMQGWSIVAIDLVEDEAARSTLDAIRGSGAAAEFIVADIADVARSADVCQAAFDAFGRVDCLVNNAGVMGKDRLADVLHTTVDSFDHVMSVNLRGTFFLAQAFAREMVARRATCADAFQSIVTISSVNASHARTRAAEYSISKAAIAMFAKILALQLAPHGICCYDVQPGLIKTDLNVSLHEAYGVVIEEGGVCPMSRWGEPGDIACTVATLAGGGLPFATGQVLNVDGGMHIPKSAFDNPVVRARLEHASRRA</sequence>
<evidence type="ECO:0000256" key="1">
    <source>
        <dbReference type="ARBA" id="ARBA00006484"/>
    </source>
</evidence>
<dbReference type="GO" id="GO:0048038">
    <property type="term" value="F:quinone binding"/>
    <property type="evidence" value="ECO:0007669"/>
    <property type="project" value="TreeGrafter"/>
</dbReference>
<dbReference type="PANTHER" id="PTHR42760:SF133">
    <property type="entry name" value="3-OXOACYL-[ACYL-CARRIER-PROTEIN] REDUCTASE"/>
    <property type="match status" value="1"/>
</dbReference>
<dbReference type="SUPFAM" id="SSF51735">
    <property type="entry name" value="NAD(P)-binding Rossmann-fold domains"/>
    <property type="match status" value="1"/>
</dbReference>
<dbReference type="InterPro" id="IPR036291">
    <property type="entry name" value="NAD(P)-bd_dom_sf"/>
</dbReference>
<dbReference type="PANTHER" id="PTHR42760">
    <property type="entry name" value="SHORT-CHAIN DEHYDROGENASES/REDUCTASES FAMILY MEMBER"/>
    <property type="match status" value="1"/>
</dbReference>
<protein>
    <submittedName>
        <fullName evidence="3">3-ketoacyl-ACP reductase</fullName>
    </submittedName>
</protein>
<keyword evidence="2" id="KW-0560">Oxidoreductase</keyword>
<dbReference type="PROSITE" id="PS00061">
    <property type="entry name" value="ADH_SHORT"/>
    <property type="match status" value="1"/>
</dbReference>
<gene>
    <name evidence="3" type="ORF">FOZ76_13420</name>
</gene>
<evidence type="ECO:0000313" key="3">
    <source>
        <dbReference type="EMBL" id="TSH93881.1"/>
    </source>
</evidence>
<dbReference type="EMBL" id="VLTJ01000026">
    <property type="protein sequence ID" value="TSH93881.1"/>
    <property type="molecule type" value="Genomic_DNA"/>
</dbReference>
<dbReference type="PRINTS" id="PR00080">
    <property type="entry name" value="SDRFAMILY"/>
</dbReference>
<dbReference type="RefSeq" id="WP_143948782.1">
    <property type="nucleotide sequence ID" value="NZ_BAABMB010000006.1"/>
</dbReference>
<dbReference type="InterPro" id="IPR002347">
    <property type="entry name" value="SDR_fam"/>
</dbReference>
<dbReference type="PRINTS" id="PR00081">
    <property type="entry name" value="GDHRDH"/>
</dbReference>
<dbReference type="Proteomes" id="UP000318405">
    <property type="component" value="Unassembled WGS sequence"/>
</dbReference>
<reference evidence="3 4" key="1">
    <citation type="submission" date="2019-07" db="EMBL/GenBank/DDBJ databases">
        <title>Qingshengfaniella alkalisoli gen. nov., sp. nov., isolated from saline soil.</title>
        <authorList>
            <person name="Xu L."/>
            <person name="Huang X.-X."/>
            <person name="Sun J.-Q."/>
        </authorList>
    </citation>
    <scope>NUCLEOTIDE SEQUENCE [LARGE SCALE GENOMIC DNA]</scope>
    <source>
        <strain evidence="3 4">DSM 27279</strain>
    </source>
</reference>
<dbReference type="NCBIfam" id="NF009386">
    <property type="entry name" value="PRK12745.1"/>
    <property type="match status" value="1"/>
</dbReference>
<accession>A0A556ALY9</accession>
<dbReference type="GO" id="GO:0006633">
    <property type="term" value="P:fatty acid biosynthetic process"/>
    <property type="evidence" value="ECO:0007669"/>
    <property type="project" value="TreeGrafter"/>
</dbReference>
<dbReference type="GO" id="GO:0016616">
    <property type="term" value="F:oxidoreductase activity, acting on the CH-OH group of donors, NAD or NADP as acceptor"/>
    <property type="evidence" value="ECO:0007669"/>
    <property type="project" value="TreeGrafter"/>
</dbReference>
<name>A0A556ALY9_9BURK</name>
<dbReference type="OrthoDB" id="9806974at2"/>
<comment type="similarity">
    <text evidence="1">Belongs to the short-chain dehydrogenases/reductases (SDR) family.</text>
</comment>
<dbReference type="AlphaFoldDB" id="A0A556ALY9"/>
<dbReference type="InterPro" id="IPR020904">
    <property type="entry name" value="Sc_DH/Rdtase_CS"/>
</dbReference>
<keyword evidence="4" id="KW-1185">Reference proteome</keyword>
<organism evidence="3 4">
    <name type="scientific">Verticiella sediminum</name>
    <dbReference type="NCBI Taxonomy" id="1247510"/>
    <lineage>
        <taxon>Bacteria</taxon>
        <taxon>Pseudomonadati</taxon>
        <taxon>Pseudomonadota</taxon>
        <taxon>Betaproteobacteria</taxon>
        <taxon>Burkholderiales</taxon>
        <taxon>Alcaligenaceae</taxon>
        <taxon>Verticiella</taxon>
    </lineage>
</organism>
<dbReference type="FunFam" id="3.40.50.720:FF:000084">
    <property type="entry name" value="Short-chain dehydrogenase reductase"/>
    <property type="match status" value="1"/>
</dbReference>